<dbReference type="Proteomes" id="UP001172102">
    <property type="component" value="Unassembled WGS sequence"/>
</dbReference>
<protein>
    <recommendedName>
        <fullName evidence="6">IPT/TIG domain-containing protein</fullName>
    </recommendedName>
</protein>
<evidence type="ECO:0000256" key="3">
    <source>
        <dbReference type="PROSITE-ProRule" id="PRU00023"/>
    </source>
</evidence>
<dbReference type="PANTHER" id="PTHR24171">
    <property type="entry name" value="ANKYRIN REPEAT DOMAIN-CONTAINING PROTEIN 39-RELATED"/>
    <property type="match status" value="1"/>
</dbReference>
<accession>A0AA39ZWK0</accession>
<dbReference type="Pfam" id="PF25603">
    <property type="entry name" value="SPT23_MGA2_DBD"/>
    <property type="match status" value="1"/>
</dbReference>
<dbReference type="InterPro" id="IPR036770">
    <property type="entry name" value="Ankyrin_rpt-contain_sf"/>
</dbReference>
<organism evidence="7 8">
    <name type="scientific">Lasiosphaeris hirsuta</name>
    <dbReference type="NCBI Taxonomy" id="260670"/>
    <lineage>
        <taxon>Eukaryota</taxon>
        <taxon>Fungi</taxon>
        <taxon>Dikarya</taxon>
        <taxon>Ascomycota</taxon>
        <taxon>Pezizomycotina</taxon>
        <taxon>Sordariomycetes</taxon>
        <taxon>Sordariomycetidae</taxon>
        <taxon>Sordariales</taxon>
        <taxon>Lasiosphaeriaceae</taxon>
        <taxon>Lasiosphaeris</taxon>
    </lineage>
</organism>
<dbReference type="Pfam" id="PF12796">
    <property type="entry name" value="Ank_2"/>
    <property type="match status" value="1"/>
</dbReference>
<keyword evidence="5" id="KW-1133">Transmembrane helix</keyword>
<dbReference type="SMART" id="SM00429">
    <property type="entry name" value="IPT"/>
    <property type="match status" value="1"/>
</dbReference>
<feature type="region of interest" description="Disordered" evidence="4">
    <location>
        <begin position="1"/>
        <end position="125"/>
    </location>
</feature>
<reference evidence="7" key="1">
    <citation type="submission" date="2023-06" db="EMBL/GenBank/DDBJ databases">
        <title>Genome-scale phylogeny and comparative genomics of the fungal order Sordariales.</title>
        <authorList>
            <consortium name="Lawrence Berkeley National Laboratory"/>
            <person name="Hensen N."/>
            <person name="Bonometti L."/>
            <person name="Westerberg I."/>
            <person name="Brannstrom I.O."/>
            <person name="Guillou S."/>
            <person name="Cros-Aarteil S."/>
            <person name="Calhoun S."/>
            <person name="Haridas S."/>
            <person name="Kuo A."/>
            <person name="Mondo S."/>
            <person name="Pangilinan J."/>
            <person name="Riley R."/>
            <person name="Labutti K."/>
            <person name="Andreopoulos B."/>
            <person name="Lipzen A."/>
            <person name="Chen C."/>
            <person name="Yanf M."/>
            <person name="Daum C."/>
            <person name="Ng V."/>
            <person name="Clum A."/>
            <person name="Steindorff A."/>
            <person name="Ohm R."/>
            <person name="Martin F."/>
            <person name="Silar P."/>
            <person name="Natvig D."/>
            <person name="Lalanne C."/>
            <person name="Gautier V."/>
            <person name="Ament-Velasquez S.L."/>
            <person name="Kruys A."/>
            <person name="Hutchinson M.I."/>
            <person name="Powell A.J."/>
            <person name="Barry K."/>
            <person name="Miller A.N."/>
            <person name="Grigoriev I.V."/>
            <person name="Debuchy R."/>
            <person name="Gladieux P."/>
            <person name="Thoren M.H."/>
            <person name="Johannesson H."/>
        </authorList>
    </citation>
    <scope>NUCLEOTIDE SEQUENCE</scope>
    <source>
        <strain evidence="7">SMH4607-1</strain>
    </source>
</reference>
<name>A0AA39ZWK0_9PEZI</name>
<dbReference type="InterPro" id="IPR014756">
    <property type="entry name" value="Ig_E-set"/>
</dbReference>
<feature type="compositionally biased region" description="Polar residues" evidence="4">
    <location>
        <begin position="686"/>
        <end position="697"/>
    </location>
</feature>
<evidence type="ECO:0000259" key="6">
    <source>
        <dbReference type="SMART" id="SM00429"/>
    </source>
</evidence>
<dbReference type="EMBL" id="JAUKUA010000007">
    <property type="protein sequence ID" value="KAK0704968.1"/>
    <property type="molecule type" value="Genomic_DNA"/>
</dbReference>
<keyword evidence="1" id="KW-0677">Repeat</keyword>
<feature type="repeat" description="ANK" evidence="3">
    <location>
        <begin position="926"/>
        <end position="958"/>
    </location>
</feature>
<dbReference type="Pfam" id="PF01833">
    <property type="entry name" value="TIG"/>
    <property type="match status" value="1"/>
</dbReference>
<sequence>MPGQDGNLAYDEDQPFVGFNSGDLNSGDFNGVFGNPLSFHSEEFMNSDGSSPNHPSSPIPSGLSYGATSGSPSVAFPIPDTSPLSGNSSGDSLSDSSSSKQAQSRTSSKSTLSGVDGTIDNGSEQKVPDWNFEEYVHMDRMALPANVMASIEHPPSLNDGLQMPSTMAGLSEHCGPFDSTSSIPNQNMGYNPETGPDTLSYMFGGAERPGVFNSSQGNSPDAQSPGSFSFHGLAVPQLTPSELNMGPWQPNAVFPAQLSVTSAPSHIMAPQYPPTYVEGVFHLTVGRGPWKSRVETQIPIQIVLSPLPTGATNLHLPRHTISKPKLIEKAYTGLAVGTLELHTSLVCLSAMQDENVKKGALERARLAALSESPEQTQPAAHSDAISASSQNVRGENELKPQDGGEVRICSNCIQRERKRASRKKSKKVEEENAWLKDELRRVVVFNTFEIKDWAPAPTGNGKMVELPMRIACYCRHHAEKMGYAVIFTITDWNRHFIAQTISPAIMITDDHKTNTTAYSSSNTLDHMLQPNALANSPSPKHIQDSALSPGIFGQDQGQTRKRPMSDNVGVPGTPTHQTTSRVPTPQSYTMSPGASSLEHGHSNKKRKSSNTGKASVNLAMTRIDTVQPGPHSSKSTSMGASPSSVNSPLASSLNFLGPTAEQPPFSPNARNASAGPFGHAPPQPGINDQHNIGNGTNVPPLDDPNMGMFSRPASAHQSRAPSPSALSMSGLQQANQPAQGTADNLPAIFKIVPAEGPKSGGIEVTILGRGFHPGMEVMFGDHQAPTTTFWGSTSLVCLVPPASKAGIVNVMAKSQAGVISPYPKLFKYVDDDEQQLVRTALTILSNKMNGGYEDVGHIARCIIRDAGKESWDARSGGESSGGTGGAEFGNLTANMSFELQLLKLLELVDLDDSPHKPKLNLRRSSTGQSMLHLACSLGHHRLVAGLLARGAHVDLRDNGGYTPLHIAALNNHPEIVRRLIANGADPTIRTLSGLTPGDVAQSQEVLRALRRVERHVRSRSSGSLHSRASSTTSLKSLWEPVSRMPTREPSSNGLGSDEESLEYSAILSSDGGEGGSDGEEQWLDVRRGNTRDMTPPTGSPDRLEQPGVDAVGGIGSPTAAMTQFKEQVTAQLHQLQQTMALHLQSLPQFRQFPQFPYALPNYQAAVLQHLAAMMPKIGGGGPRPELAGDQQPAADGKGWWDLSSLVAGPAPGSAPPPAYEEIFPQERGQAPEKKRVSPIEVKADAVCTALFDSQDAECSSSSSSLSATNDEDVVASQSLPAVLQIGRKNAITKEQQENLRRVHAERLKPFSRDRNLFFIWIPLLTIAVCAWLYTYNWVPGLLLAKDAYNAQQIQQRPLGPIYDQAPQGRVGGEV</sequence>
<dbReference type="InterPro" id="IPR013783">
    <property type="entry name" value="Ig-like_fold"/>
</dbReference>
<evidence type="ECO:0000256" key="1">
    <source>
        <dbReference type="ARBA" id="ARBA00022737"/>
    </source>
</evidence>
<dbReference type="InterPro" id="IPR002909">
    <property type="entry name" value="IPT_dom"/>
</dbReference>
<feature type="compositionally biased region" description="Low complexity" evidence="4">
    <location>
        <begin position="1019"/>
        <end position="1034"/>
    </location>
</feature>
<dbReference type="PROSITE" id="PS50297">
    <property type="entry name" value="ANK_REP_REGION"/>
    <property type="match status" value="2"/>
</dbReference>
<proteinExistence type="predicted"/>
<dbReference type="Gene3D" id="2.60.40.10">
    <property type="entry name" value="Immunoglobulins"/>
    <property type="match status" value="1"/>
</dbReference>
<feature type="compositionally biased region" description="Polar residues" evidence="4">
    <location>
        <begin position="574"/>
        <end position="594"/>
    </location>
</feature>
<dbReference type="SUPFAM" id="SSF48403">
    <property type="entry name" value="Ankyrin repeat"/>
    <property type="match status" value="1"/>
</dbReference>
<feature type="compositionally biased region" description="Polar residues" evidence="4">
    <location>
        <begin position="715"/>
        <end position="740"/>
    </location>
</feature>
<dbReference type="PROSITE" id="PS50088">
    <property type="entry name" value="ANK_REPEAT"/>
    <property type="match status" value="2"/>
</dbReference>
<dbReference type="SMART" id="SM00248">
    <property type="entry name" value="ANK"/>
    <property type="match status" value="2"/>
</dbReference>
<evidence type="ECO:0000256" key="2">
    <source>
        <dbReference type="ARBA" id="ARBA00023043"/>
    </source>
</evidence>
<keyword evidence="8" id="KW-1185">Reference proteome</keyword>
<feature type="region of interest" description="Disordered" evidence="4">
    <location>
        <begin position="1088"/>
        <end position="1107"/>
    </location>
</feature>
<keyword evidence="2 3" id="KW-0040">ANK repeat</keyword>
<feature type="compositionally biased region" description="Polar residues" evidence="4">
    <location>
        <begin position="373"/>
        <end position="393"/>
    </location>
</feature>
<dbReference type="GO" id="GO:0085020">
    <property type="term" value="P:protein K6-linked ubiquitination"/>
    <property type="evidence" value="ECO:0007669"/>
    <property type="project" value="TreeGrafter"/>
</dbReference>
<evidence type="ECO:0000256" key="5">
    <source>
        <dbReference type="SAM" id="Phobius"/>
    </source>
</evidence>
<keyword evidence="5" id="KW-0812">Transmembrane</keyword>
<dbReference type="GO" id="GO:0004842">
    <property type="term" value="F:ubiquitin-protein transferase activity"/>
    <property type="evidence" value="ECO:0007669"/>
    <property type="project" value="TreeGrafter"/>
</dbReference>
<feature type="repeat" description="ANK" evidence="3">
    <location>
        <begin position="959"/>
        <end position="991"/>
    </location>
</feature>
<dbReference type="SUPFAM" id="SSF81296">
    <property type="entry name" value="E set domains"/>
    <property type="match status" value="1"/>
</dbReference>
<feature type="region of interest" description="Disordered" evidence="4">
    <location>
        <begin position="1014"/>
        <end position="1059"/>
    </location>
</feature>
<feature type="compositionally biased region" description="Polar residues" evidence="4">
    <location>
        <begin position="212"/>
        <end position="227"/>
    </location>
</feature>
<feature type="region of interest" description="Disordered" evidence="4">
    <location>
        <begin position="529"/>
        <end position="740"/>
    </location>
</feature>
<keyword evidence="5" id="KW-0472">Membrane</keyword>
<feature type="compositionally biased region" description="Low complexity" evidence="4">
    <location>
        <begin position="50"/>
        <end position="61"/>
    </location>
</feature>
<comment type="caution">
    <text evidence="7">The sequence shown here is derived from an EMBL/GenBank/DDBJ whole genome shotgun (WGS) entry which is preliminary data.</text>
</comment>
<evidence type="ECO:0000313" key="7">
    <source>
        <dbReference type="EMBL" id="KAK0704968.1"/>
    </source>
</evidence>
<gene>
    <name evidence="7" type="ORF">B0H67DRAFT_649361</name>
</gene>
<evidence type="ECO:0000256" key="4">
    <source>
        <dbReference type="SAM" id="MobiDB-lite"/>
    </source>
</evidence>
<feature type="compositionally biased region" description="Polar residues" evidence="4">
    <location>
        <begin position="630"/>
        <end position="639"/>
    </location>
</feature>
<dbReference type="Gene3D" id="1.25.40.20">
    <property type="entry name" value="Ankyrin repeat-containing domain"/>
    <property type="match status" value="1"/>
</dbReference>
<dbReference type="InterPro" id="IPR057962">
    <property type="entry name" value="SPT23_MGA2_DBD"/>
</dbReference>
<evidence type="ECO:0000313" key="8">
    <source>
        <dbReference type="Proteomes" id="UP001172102"/>
    </source>
</evidence>
<feature type="domain" description="IPT/TIG" evidence="6">
    <location>
        <begin position="745"/>
        <end position="829"/>
    </location>
</feature>
<dbReference type="CDD" id="cd00102">
    <property type="entry name" value="IPT"/>
    <property type="match status" value="1"/>
</dbReference>
<feature type="region of interest" description="Disordered" evidence="4">
    <location>
        <begin position="368"/>
        <end position="402"/>
    </location>
</feature>
<feature type="transmembrane region" description="Helical" evidence="5">
    <location>
        <begin position="1316"/>
        <end position="1335"/>
    </location>
</feature>
<dbReference type="InterPro" id="IPR002110">
    <property type="entry name" value="Ankyrin_rpt"/>
</dbReference>
<feature type="compositionally biased region" description="Low complexity" evidence="4">
    <location>
        <begin position="81"/>
        <end position="110"/>
    </location>
</feature>
<feature type="region of interest" description="Disordered" evidence="4">
    <location>
        <begin position="209"/>
        <end position="228"/>
    </location>
</feature>
<feature type="compositionally biased region" description="Low complexity" evidence="4">
    <location>
        <begin position="640"/>
        <end position="654"/>
    </location>
</feature>
<dbReference type="PANTHER" id="PTHR24171:SF8">
    <property type="entry name" value="BRCA1-ASSOCIATED RING DOMAIN PROTEIN 1"/>
    <property type="match status" value="1"/>
</dbReference>